<dbReference type="GO" id="GO:0016301">
    <property type="term" value="F:kinase activity"/>
    <property type="evidence" value="ECO:0007669"/>
    <property type="project" value="UniProtKB-KW"/>
</dbReference>
<evidence type="ECO:0000256" key="2">
    <source>
        <dbReference type="ARBA" id="ARBA00022679"/>
    </source>
</evidence>
<keyword evidence="2" id="KW-0808">Transferase</keyword>
<dbReference type="RefSeq" id="WP_179490243.1">
    <property type="nucleotide sequence ID" value="NZ_JACCBV010000001.1"/>
</dbReference>
<dbReference type="InterPro" id="IPR029056">
    <property type="entry name" value="Ribokinase-like"/>
</dbReference>
<evidence type="ECO:0000256" key="1">
    <source>
        <dbReference type="ARBA" id="ARBA00010688"/>
    </source>
</evidence>
<organism evidence="5 6">
    <name type="scientific">Microbacterium immunditiarum</name>
    <dbReference type="NCBI Taxonomy" id="337480"/>
    <lineage>
        <taxon>Bacteria</taxon>
        <taxon>Bacillati</taxon>
        <taxon>Actinomycetota</taxon>
        <taxon>Actinomycetes</taxon>
        <taxon>Micrococcales</taxon>
        <taxon>Microbacteriaceae</taxon>
        <taxon>Microbacterium</taxon>
    </lineage>
</organism>
<dbReference type="Gene3D" id="3.40.1190.20">
    <property type="match status" value="1"/>
</dbReference>
<sequence length="280" mass="28986">MLLTIGDLIDDVLVRRAGGLERGTDNVATIRHARGGSAANVAAAAAASVATRFIGCVGDDPAGDALVRRLEQAGVDVRVQRGGRTGTIVILVDDEGERTMITDRGAAAELGPIDPAWLDDVEWVHVPLYGFSTEPSRSAVVEAIDRMLRPPVRVSLDLSSVATMRELGTRELRALIARVRPDVVFANRDEAACAGALALDLSSVEAYIVKRGGEPVVVTVGGDEVHVAVEPVEGLIDSTGAGDAFAAGYIATAMSGADVASAARAGADLARRALTELGAL</sequence>
<name>A0A7Y9GPK9_9MICO</name>
<evidence type="ECO:0000313" key="5">
    <source>
        <dbReference type="EMBL" id="NYE20353.1"/>
    </source>
</evidence>
<evidence type="ECO:0000259" key="4">
    <source>
        <dbReference type="Pfam" id="PF00294"/>
    </source>
</evidence>
<dbReference type="PANTHER" id="PTHR43320">
    <property type="entry name" value="SUGAR KINASE"/>
    <property type="match status" value="1"/>
</dbReference>
<proteinExistence type="inferred from homology"/>
<reference evidence="5 6" key="1">
    <citation type="submission" date="2020-07" db="EMBL/GenBank/DDBJ databases">
        <title>Sequencing the genomes of 1000 actinobacteria strains.</title>
        <authorList>
            <person name="Klenk H.-P."/>
        </authorList>
    </citation>
    <scope>NUCLEOTIDE SEQUENCE [LARGE SCALE GENOMIC DNA]</scope>
    <source>
        <strain evidence="5 6">DSM 24662</strain>
    </source>
</reference>
<dbReference type="SUPFAM" id="SSF53613">
    <property type="entry name" value="Ribokinase-like"/>
    <property type="match status" value="1"/>
</dbReference>
<protein>
    <submittedName>
        <fullName evidence="5">Sugar/nucleoside kinase (Ribokinase family)</fullName>
    </submittedName>
</protein>
<dbReference type="Pfam" id="PF00294">
    <property type="entry name" value="PfkB"/>
    <property type="match status" value="1"/>
</dbReference>
<dbReference type="EMBL" id="JACCBV010000001">
    <property type="protein sequence ID" value="NYE20353.1"/>
    <property type="molecule type" value="Genomic_DNA"/>
</dbReference>
<evidence type="ECO:0000256" key="3">
    <source>
        <dbReference type="ARBA" id="ARBA00022777"/>
    </source>
</evidence>
<keyword evidence="6" id="KW-1185">Reference proteome</keyword>
<dbReference type="PROSITE" id="PS00584">
    <property type="entry name" value="PFKB_KINASES_2"/>
    <property type="match status" value="1"/>
</dbReference>
<dbReference type="InterPro" id="IPR052700">
    <property type="entry name" value="Carb_kinase_PfkB-like"/>
</dbReference>
<gene>
    <name evidence="5" type="ORF">BJ991_002381</name>
</gene>
<accession>A0A7Y9GPK9</accession>
<dbReference type="AlphaFoldDB" id="A0A7Y9GPK9"/>
<dbReference type="PANTHER" id="PTHR43320:SF3">
    <property type="entry name" value="CARBOHYDRATE KINASE PFKB DOMAIN-CONTAINING PROTEIN"/>
    <property type="match status" value="1"/>
</dbReference>
<comment type="similarity">
    <text evidence="1">Belongs to the carbohydrate kinase PfkB family.</text>
</comment>
<dbReference type="InterPro" id="IPR011611">
    <property type="entry name" value="PfkB_dom"/>
</dbReference>
<dbReference type="Proteomes" id="UP000576969">
    <property type="component" value="Unassembled WGS sequence"/>
</dbReference>
<comment type="caution">
    <text evidence="5">The sequence shown here is derived from an EMBL/GenBank/DDBJ whole genome shotgun (WGS) entry which is preliminary data.</text>
</comment>
<evidence type="ECO:0000313" key="6">
    <source>
        <dbReference type="Proteomes" id="UP000576969"/>
    </source>
</evidence>
<keyword evidence="3 5" id="KW-0418">Kinase</keyword>
<feature type="domain" description="Carbohydrate kinase PfkB" evidence="4">
    <location>
        <begin position="4"/>
        <end position="279"/>
    </location>
</feature>
<dbReference type="InterPro" id="IPR002173">
    <property type="entry name" value="Carboh/pur_kinase_PfkB_CS"/>
</dbReference>